<keyword evidence="5 8" id="KW-0812">Transmembrane</keyword>
<protein>
    <submittedName>
        <fullName evidence="10">Polyamine ABC transporter permease</fullName>
    </submittedName>
</protein>
<comment type="subcellular location">
    <subcellularLocation>
        <location evidence="1 8">Cell membrane</location>
        <topology evidence="1 8">Multi-pass membrane protein</topology>
    </subcellularLocation>
</comment>
<dbReference type="PANTHER" id="PTHR43848">
    <property type="entry name" value="PUTRESCINE TRANSPORT SYSTEM PERMEASE PROTEIN POTI"/>
    <property type="match status" value="1"/>
</dbReference>
<dbReference type="SUPFAM" id="SSF161098">
    <property type="entry name" value="MetI-like"/>
    <property type="match status" value="1"/>
</dbReference>
<dbReference type="CDD" id="cd06261">
    <property type="entry name" value="TM_PBP2"/>
    <property type="match status" value="1"/>
</dbReference>
<evidence type="ECO:0000256" key="4">
    <source>
        <dbReference type="ARBA" id="ARBA00022475"/>
    </source>
</evidence>
<dbReference type="PROSITE" id="PS50928">
    <property type="entry name" value="ABC_TM1"/>
    <property type="match status" value="1"/>
</dbReference>
<evidence type="ECO:0000256" key="7">
    <source>
        <dbReference type="ARBA" id="ARBA00023136"/>
    </source>
</evidence>
<evidence type="ECO:0000256" key="6">
    <source>
        <dbReference type="ARBA" id="ARBA00022989"/>
    </source>
</evidence>
<feature type="transmembrane region" description="Helical" evidence="8">
    <location>
        <begin position="7"/>
        <end position="25"/>
    </location>
</feature>
<feature type="transmembrane region" description="Helical" evidence="8">
    <location>
        <begin position="60"/>
        <end position="81"/>
    </location>
</feature>
<sequence>MIRLFTYVYMLFLYAPIAIITLFSFHSSASLSFPFEGFSTQWYEALFSSSDFMTALTNSAIVAAGSTVLTTLLGTFSALALMRMKGRVKSVFAFMNFAPIALPGLFLGIALVIFFSLIGLPRSLLTVVIGHTLFTFPFFVESVRSRLEYFDLSFEEAARDLGATPLKAFWLVTLPIIGPTIAGAAILAVALSMDEFLITVFVTGSDTTLPLMILSMMRRAVSPTINAASVFMLVVTIAIIVIAGLVMTLRRRRLELERAETAE</sequence>
<evidence type="ECO:0000256" key="3">
    <source>
        <dbReference type="ARBA" id="ARBA00022448"/>
    </source>
</evidence>
<evidence type="ECO:0000256" key="2">
    <source>
        <dbReference type="ARBA" id="ARBA00007069"/>
    </source>
</evidence>
<comment type="similarity">
    <text evidence="2">Belongs to the binding-protein-dependent transport system permease family. CysTW subfamily.</text>
</comment>
<reference evidence="10 11" key="1">
    <citation type="submission" date="2015-03" db="EMBL/GenBank/DDBJ databases">
        <title>Comparative genomics of Pseudomonas insights into diversity of traits involved in vanlence and defense.</title>
        <authorList>
            <person name="Qin Y."/>
        </authorList>
    </citation>
    <scope>NUCLEOTIDE SEQUENCE [LARGE SCALE GENOMIC DNA]</scope>
    <source>
        <strain evidence="10 11">H24</strain>
    </source>
</reference>
<evidence type="ECO:0000256" key="1">
    <source>
        <dbReference type="ARBA" id="ARBA00004651"/>
    </source>
</evidence>
<dbReference type="RefSeq" id="WP_046053026.1">
    <property type="nucleotide sequence ID" value="NZ_LACH01000008.1"/>
</dbReference>
<keyword evidence="6 8" id="KW-1133">Transmembrane helix</keyword>
<dbReference type="PANTHER" id="PTHR43848:SF2">
    <property type="entry name" value="PUTRESCINE TRANSPORT SYSTEM PERMEASE PROTEIN POTI"/>
    <property type="match status" value="1"/>
</dbReference>
<organism evidence="10 11">
    <name type="scientific">Pseudomonas fluorescens</name>
    <dbReference type="NCBI Taxonomy" id="294"/>
    <lineage>
        <taxon>Bacteria</taxon>
        <taxon>Pseudomonadati</taxon>
        <taxon>Pseudomonadota</taxon>
        <taxon>Gammaproteobacteria</taxon>
        <taxon>Pseudomonadales</taxon>
        <taxon>Pseudomonadaceae</taxon>
        <taxon>Pseudomonas</taxon>
    </lineage>
</organism>
<feature type="domain" description="ABC transmembrane type-1" evidence="9">
    <location>
        <begin position="56"/>
        <end position="243"/>
    </location>
</feature>
<dbReference type="GO" id="GO:0055085">
    <property type="term" value="P:transmembrane transport"/>
    <property type="evidence" value="ECO:0007669"/>
    <property type="project" value="InterPro"/>
</dbReference>
<evidence type="ECO:0000313" key="11">
    <source>
        <dbReference type="Proteomes" id="UP000033400"/>
    </source>
</evidence>
<dbReference type="InterPro" id="IPR051789">
    <property type="entry name" value="Bact_Polyamine_Transport"/>
</dbReference>
<keyword evidence="3 8" id="KW-0813">Transport</keyword>
<dbReference type="AlphaFoldDB" id="A0A0F4VFR2"/>
<dbReference type="Proteomes" id="UP000033400">
    <property type="component" value="Unassembled WGS sequence"/>
</dbReference>
<dbReference type="InterPro" id="IPR035906">
    <property type="entry name" value="MetI-like_sf"/>
</dbReference>
<comment type="caution">
    <text evidence="10">The sequence shown here is derived from an EMBL/GenBank/DDBJ whole genome shotgun (WGS) entry which is preliminary data.</text>
</comment>
<evidence type="ECO:0000256" key="5">
    <source>
        <dbReference type="ARBA" id="ARBA00022692"/>
    </source>
</evidence>
<feature type="transmembrane region" description="Helical" evidence="8">
    <location>
        <begin position="196"/>
        <end position="215"/>
    </location>
</feature>
<keyword evidence="4" id="KW-1003">Cell membrane</keyword>
<name>A0A0F4VFR2_PSEFL</name>
<dbReference type="Gene3D" id="1.10.3720.10">
    <property type="entry name" value="MetI-like"/>
    <property type="match status" value="1"/>
</dbReference>
<gene>
    <name evidence="10" type="ORF">VD17_05620</name>
</gene>
<dbReference type="PATRIC" id="fig|294.133.peg.6029"/>
<evidence type="ECO:0000259" key="9">
    <source>
        <dbReference type="PROSITE" id="PS50928"/>
    </source>
</evidence>
<accession>A0A0F4VFR2</accession>
<keyword evidence="7 8" id="KW-0472">Membrane</keyword>
<evidence type="ECO:0000256" key="8">
    <source>
        <dbReference type="RuleBase" id="RU363032"/>
    </source>
</evidence>
<dbReference type="GO" id="GO:0005886">
    <property type="term" value="C:plasma membrane"/>
    <property type="evidence" value="ECO:0007669"/>
    <property type="project" value="UniProtKB-SubCell"/>
</dbReference>
<feature type="transmembrane region" description="Helical" evidence="8">
    <location>
        <begin position="227"/>
        <end position="249"/>
    </location>
</feature>
<feature type="transmembrane region" description="Helical" evidence="8">
    <location>
        <begin position="93"/>
        <end position="118"/>
    </location>
</feature>
<dbReference type="InterPro" id="IPR000515">
    <property type="entry name" value="MetI-like"/>
</dbReference>
<proteinExistence type="inferred from homology"/>
<evidence type="ECO:0000313" key="10">
    <source>
        <dbReference type="EMBL" id="KJZ66847.1"/>
    </source>
</evidence>
<feature type="transmembrane region" description="Helical" evidence="8">
    <location>
        <begin position="124"/>
        <end position="140"/>
    </location>
</feature>
<dbReference type="OrthoDB" id="9782004at2"/>
<feature type="transmembrane region" description="Helical" evidence="8">
    <location>
        <begin position="168"/>
        <end position="190"/>
    </location>
</feature>
<dbReference type="Pfam" id="PF00528">
    <property type="entry name" value="BPD_transp_1"/>
    <property type="match status" value="1"/>
</dbReference>
<dbReference type="EMBL" id="LACH01000008">
    <property type="protein sequence ID" value="KJZ66847.1"/>
    <property type="molecule type" value="Genomic_DNA"/>
</dbReference>